<evidence type="ECO:0008006" key="2">
    <source>
        <dbReference type="Google" id="ProtNLM"/>
    </source>
</evidence>
<gene>
    <name evidence="1" type="primary">CDS12</name>
    <name evidence="1" type="ORF">VP3218_CDS12</name>
</gene>
<dbReference type="AlphaFoldDB" id="A0A5E4DMP7"/>
<name>A0A5E4DMP7_9ZZZZ</name>
<dbReference type="EMBL" id="LR595856">
    <property type="protein sequence ID" value="VUC92833.1"/>
    <property type="molecule type" value="Genomic_DNA"/>
</dbReference>
<reference evidence="1" key="1">
    <citation type="submission" date="2019-06" db="EMBL/GenBank/DDBJ databases">
        <authorList>
            <person name="Weber M."/>
            <person name="Kostadinov I."/>
            <person name="Kostadinov D I."/>
        </authorList>
    </citation>
    <scope>NUCLEOTIDE SEQUENCE</scope>
</reference>
<dbReference type="InterPro" id="IPR024508">
    <property type="entry name" value="DUF3226"/>
</dbReference>
<organism evidence="1">
    <name type="scientific">marine metagenome</name>
    <dbReference type="NCBI Taxonomy" id="408172"/>
    <lineage>
        <taxon>unclassified sequences</taxon>
        <taxon>metagenomes</taxon>
        <taxon>ecological metagenomes</taxon>
    </lineage>
</organism>
<sequence length="216" mass="23441">MSGNTNWLKTTEGPVLLTEGDNDCHVIAALCRAHSLPEGCFGFYSCGSDDKAITRLKLLLKSGINCPERFAIVLDADAPSLASKWQSLRSILNSNGYEIPEKPSSKGTILTAAGKPLVGIWMMPDNNLDGMLEDFCLRLAPQEALNLAEEYITKCKESGHATFKDAHHSKALVHSFLGTQDEPGSPLGQAITRKVLSSEEEIAKDFTNWLVSAFAS</sequence>
<proteinExistence type="predicted"/>
<protein>
    <recommendedName>
        <fullName evidence="2">DUF4435 domain-containing protein</fullName>
    </recommendedName>
</protein>
<dbReference type="Pfam" id="PF11536">
    <property type="entry name" value="DUF3226"/>
    <property type="match status" value="1"/>
</dbReference>
<accession>A0A5E4DMP7</accession>
<evidence type="ECO:0000313" key="1">
    <source>
        <dbReference type="EMBL" id="VUC92833.1"/>
    </source>
</evidence>